<dbReference type="EMBL" id="GG662699">
    <property type="protein sequence ID" value="EDK31710.2"/>
    <property type="molecule type" value="Genomic_DNA"/>
</dbReference>
<dbReference type="RefSeq" id="XP_001470802.2">
    <property type="nucleotide sequence ID" value="XM_001470752.2"/>
</dbReference>
<feature type="transmembrane region" description="Helical" evidence="1">
    <location>
        <begin position="428"/>
        <end position="447"/>
    </location>
</feature>
<dbReference type="Gene3D" id="3.30.450.20">
    <property type="entry name" value="PAS domain"/>
    <property type="match status" value="2"/>
</dbReference>
<sequence>MKQLIIRLIITVSIPIIVGVALVLLLFYKSLWNALYQWEDESLKWINQTQQQILHNSAYAQRLIETYSFDQLQLHLIVINSMIQKYYGSELKKNPKASFLKCSNKEFSNNECPQDAYTKLNQSTYYLDLYFVRERFSFNKLTAQQQEFIVMNEFISYYGKAAIIASNSGEFLKIQTIYNADTTSLMTYQPPRDLDFKDATYQTCLGTNYTEPYDPRCRQWYQYIQQHEGYFFYEPYMDAINGNLEMTISSQISQNSEFVSVSSIDYQMNSIIDLFKISLNQNAYSVLFHEFNNTIFSHPLLDASDITSWGDLEFKNLTENCQGAQALSDCLIEKQNFVQQLNNTVNFIQTQNYSIDQQINTDGLYQYWSRYGVDLISLVYPVRSQITKYPTQQPYSFSIVLTARVLVDESSSLKLFNVLNTNLIKIPLLIEFFVLSGIIVVFIVNYGNFQIYQIQYPIELLIIFLQKSLKEQQQFQNPNNFKSEGNQKEKNNNQITKYLNTINSPKLNKSLSKVNSSYYKSKIPLQDQSIQNSSLQNLKPKQIFIFQQNDKQTVQQDQNKLREINLNQDEIQETSSRLFQSQFKRDFLNDSNIMIKQSNQINHDSSIKKYNNLKRLLKENSSDMSQKKLNNYSYSVTDFQCIEESKNTTIMNNDFDQLSQIEQIEEKEKGQSKVLSGLKPLFHEMKIIKKTFQMLEKVINYQIQAYSNDQQDVMQTLFHFSKAKSTFQNLQNQTGLSRCYFNLGIIYLLKNEYEQSCEYFEASIMQSLQFIGLESLDQINENTFINIDNDQKDQLFIFCIIEKQNKNYQQAIEYFTQSLEYGTHFNPQLRQQTIVNLNYLFSKLCIQQNVIGEQLDKFDCNTPIDLVYVIQLDSISSYIIAESCLENIRKSKFFQKNDRIQIIIFNQELDVLLPYTRITSDHNWEDESLKWIKQTQQQILHNSAYAQCLIETYSFDQLQMHLIVINSIIQKYYGSKVKKNLKASFLKCSNKELSMNECPQDVYTKLNQSTYYVDLYFVREIFSFNKLTTQQQEFIVMNEFISYYGKAAIIASNSGEFLKIQTIYNADTTSLMTYQPPRDLDFKDTTYQTCLGTDFTEPYDPRCRQWYQYAQQHEGYFFYEPYLDAVNGNLEMTISSRINYNSEFVSVNSIDYQMNSIIDLFKTSQNQNAYSVLFHEFNNTIFYHPLLNVSDVTSWGDLEFKNLTESCQGAQALSDCMIEKQNFVQQLDNTVNFIQTQNYSIDQQINTDGLYQYWSRYGVDLISLVYPIRSQISKYPTQQPYSFSIVLTARILVDQSSQLKLFNILNANLIKIPLLIEFIVLSGLIVVFLVNYGNFQIYQIQYPIELLIIFLQKSLKEQQQFQNPNNFKSEGNEKEKNNNQITKYLNISNSPKLNKSQSKICSSQYKSKIPLQDQSILNISSFQNKTKYLFTFQQNDTQTVQQDQNYQRENILNQDEISETSSRIFLSQFKRDFLNDSNIMIKQSNQINHDSSIKKQNNLKRPFKENSSDMSQKRLINYNYSVKDFQHIEEQKNTTIMNNEFNQLSQIEQVEEKEKGQSKVLSGLKPLFHEMKIIKKTFQMLERVINYQIQAYSNDQQDVIKTLFHFSKAKSTFQNLQNQTGLSRCYFNLGIIYLLKNEYEQSCEYFEASIMQSLQFLGLESLDQINENMFINIDNDQKDQLFIFQCSNIFDSHVKDKKYFEQQKTKNIIIELLKTKQKFLSGIIEKQNKNYQQAIEYFTQSLEYGTHFNPQLRQQTIVNLNYLFSKLCIQQNVIGEQLDKFDCNTPIDLVYVIQLDSISSYIIAESCLENIRKSKFFQKNDRIQIIIFNQELDVLLPYTRITSDHNWQLLISSIKKIGINTIQSQQSDLKKLDWIQAINKTLDHVYEFKEFDLVQLNQIYKLNKKPIILHLKDQQSIINNNQQSQISSNFIEYEVFYEENRLIMQLNKLREQEILNPEYEFMAILNNY</sequence>
<name>A4VDV1_TETTS</name>
<dbReference type="eggNOG" id="ENOG502R2UW">
    <property type="taxonomic scope" value="Eukaryota"/>
</dbReference>
<keyword evidence="1" id="KW-0472">Membrane</keyword>
<dbReference type="GeneID" id="7842650"/>
<keyword evidence="1" id="KW-0812">Transmembrane</keyword>
<dbReference type="InterPro" id="IPR019734">
    <property type="entry name" value="TPR_rpt"/>
</dbReference>
<organism evidence="2 3">
    <name type="scientific">Tetrahymena thermophila (strain SB210)</name>
    <dbReference type="NCBI Taxonomy" id="312017"/>
    <lineage>
        <taxon>Eukaryota</taxon>
        <taxon>Sar</taxon>
        <taxon>Alveolata</taxon>
        <taxon>Ciliophora</taxon>
        <taxon>Intramacronucleata</taxon>
        <taxon>Oligohymenophorea</taxon>
        <taxon>Hymenostomatida</taxon>
        <taxon>Tetrahymenina</taxon>
        <taxon>Tetrahymenidae</taxon>
        <taxon>Tetrahymena</taxon>
    </lineage>
</organism>
<feature type="transmembrane region" description="Helical" evidence="1">
    <location>
        <begin position="6"/>
        <end position="28"/>
    </location>
</feature>
<dbReference type="KEGG" id="tet:TTHERM_00125819"/>
<dbReference type="InParanoid" id="A4VDV1"/>
<dbReference type="Proteomes" id="UP000009168">
    <property type="component" value="Unassembled WGS sequence"/>
</dbReference>
<keyword evidence="1" id="KW-1133">Transmembrane helix</keyword>
<dbReference type="SUPFAM" id="SSF81901">
    <property type="entry name" value="HCP-like"/>
    <property type="match status" value="1"/>
</dbReference>
<evidence type="ECO:0000256" key="1">
    <source>
        <dbReference type="SAM" id="Phobius"/>
    </source>
</evidence>
<dbReference type="SUPFAM" id="SSF48452">
    <property type="entry name" value="TPR-like"/>
    <property type="match status" value="1"/>
</dbReference>
<evidence type="ECO:0000313" key="3">
    <source>
        <dbReference type="Proteomes" id="UP000009168"/>
    </source>
</evidence>
<accession>A4VDV1</accession>
<gene>
    <name evidence="2" type="ORF">TTHERM_00125819</name>
</gene>
<proteinExistence type="predicted"/>
<dbReference type="SMART" id="SM00028">
    <property type="entry name" value="TPR"/>
    <property type="match status" value="4"/>
</dbReference>
<reference evidence="3" key="1">
    <citation type="journal article" date="2006" name="PLoS Biol.">
        <title>Macronuclear genome sequence of the ciliate Tetrahymena thermophila, a model eukaryote.</title>
        <authorList>
            <person name="Eisen J.A."/>
            <person name="Coyne R.S."/>
            <person name="Wu M."/>
            <person name="Wu D."/>
            <person name="Thiagarajan M."/>
            <person name="Wortman J.R."/>
            <person name="Badger J.H."/>
            <person name="Ren Q."/>
            <person name="Amedeo P."/>
            <person name="Jones K.M."/>
            <person name="Tallon L.J."/>
            <person name="Delcher A.L."/>
            <person name="Salzberg S.L."/>
            <person name="Silva J.C."/>
            <person name="Haas B.J."/>
            <person name="Majoros W.H."/>
            <person name="Farzad M."/>
            <person name="Carlton J.M."/>
            <person name="Smith R.K. Jr."/>
            <person name="Garg J."/>
            <person name="Pearlman R.E."/>
            <person name="Karrer K.M."/>
            <person name="Sun L."/>
            <person name="Manning G."/>
            <person name="Elde N.C."/>
            <person name="Turkewitz A.P."/>
            <person name="Asai D.J."/>
            <person name="Wilkes D.E."/>
            <person name="Wang Y."/>
            <person name="Cai H."/>
            <person name="Collins K."/>
            <person name="Stewart B.A."/>
            <person name="Lee S.R."/>
            <person name="Wilamowska K."/>
            <person name="Weinberg Z."/>
            <person name="Ruzzo W.L."/>
            <person name="Wloga D."/>
            <person name="Gaertig J."/>
            <person name="Frankel J."/>
            <person name="Tsao C.-C."/>
            <person name="Gorovsky M.A."/>
            <person name="Keeling P.J."/>
            <person name="Waller R.F."/>
            <person name="Patron N.J."/>
            <person name="Cherry J.M."/>
            <person name="Stover N.A."/>
            <person name="Krieger C.J."/>
            <person name="del Toro C."/>
            <person name="Ryder H.F."/>
            <person name="Williamson S.C."/>
            <person name="Barbeau R.A."/>
            <person name="Hamilton E.P."/>
            <person name="Orias E."/>
        </authorList>
    </citation>
    <scope>NUCLEOTIDE SEQUENCE [LARGE SCALE GENOMIC DNA]</scope>
    <source>
        <strain evidence="3">SB210</strain>
    </source>
</reference>
<keyword evidence="3" id="KW-1185">Reference proteome</keyword>
<dbReference type="Gene3D" id="1.25.40.10">
    <property type="entry name" value="Tetratricopeptide repeat domain"/>
    <property type="match status" value="2"/>
</dbReference>
<dbReference type="InterPro" id="IPR011990">
    <property type="entry name" value="TPR-like_helical_dom_sf"/>
</dbReference>
<dbReference type="Pfam" id="PF13181">
    <property type="entry name" value="TPR_8"/>
    <property type="match status" value="2"/>
</dbReference>
<evidence type="ECO:0000313" key="2">
    <source>
        <dbReference type="EMBL" id="EDK31710.2"/>
    </source>
</evidence>
<protein>
    <submittedName>
        <fullName evidence="2">Tetratricopeptide repeat protein</fullName>
    </submittedName>
</protein>
<dbReference type="HOGENOM" id="CLU_006621_1_0_1"/>